<gene>
    <name evidence="1" type="ORF">Adt_30174</name>
</gene>
<protein>
    <submittedName>
        <fullName evidence="1">Uncharacterized protein</fullName>
    </submittedName>
</protein>
<evidence type="ECO:0000313" key="1">
    <source>
        <dbReference type="EMBL" id="KAL2485418.1"/>
    </source>
</evidence>
<organism evidence="1 2">
    <name type="scientific">Abeliophyllum distichum</name>
    <dbReference type="NCBI Taxonomy" id="126358"/>
    <lineage>
        <taxon>Eukaryota</taxon>
        <taxon>Viridiplantae</taxon>
        <taxon>Streptophyta</taxon>
        <taxon>Embryophyta</taxon>
        <taxon>Tracheophyta</taxon>
        <taxon>Spermatophyta</taxon>
        <taxon>Magnoliopsida</taxon>
        <taxon>eudicotyledons</taxon>
        <taxon>Gunneridae</taxon>
        <taxon>Pentapetalae</taxon>
        <taxon>asterids</taxon>
        <taxon>lamiids</taxon>
        <taxon>Lamiales</taxon>
        <taxon>Oleaceae</taxon>
        <taxon>Forsythieae</taxon>
        <taxon>Abeliophyllum</taxon>
    </lineage>
</organism>
<dbReference type="AlphaFoldDB" id="A0ABD1RAH0"/>
<evidence type="ECO:0000313" key="2">
    <source>
        <dbReference type="Proteomes" id="UP001604336"/>
    </source>
</evidence>
<sequence length="108" mass="12111">MGSLLEFSLSVVEVRPLRGMDALTRKELAIFPILGENLACNLTDGCFANERPSISKRWAAMDVHSIMNKTDLEMIRMLFQVSGDIVFHVPGPHERVCFSKSDCTALHF</sequence>
<name>A0ABD1RAH0_9LAMI</name>
<accession>A0ABD1RAH0</accession>
<proteinExistence type="predicted"/>
<keyword evidence="2" id="KW-1185">Reference proteome</keyword>
<dbReference type="EMBL" id="JBFOLK010000009">
    <property type="protein sequence ID" value="KAL2485418.1"/>
    <property type="molecule type" value="Genomic_DNA"/>
</dbReference>
<reference evidence="2" key="1">
    <citation type="submission" date="2024-07" db="EMBL/GenBank/DDBJ databases">
        <title>Two chromosome-level genome assemblies of Korean endemic species Abeliophyllum distichum and Forsythia ovata (Oleaceae).</title>
        <authorList>
            <person name="Jang H."/>
        </authorList>
    </citation>
    <scope>NUCLEOTIDE SEQUENCE [LARGE SCALE GENOMIC DNA]</scope>
</reference>
<dbReference type="Proteomes" id="UP001604336">
    <property type="component" value="Unassembled WGS sequence"/>
</dbReference>
<comment type="caution">
    <text evidence="1">The sequence shown here is derived from an EMBL/GenBank/DDBJ whole genome shotgun (WGS) entry which is preliminary data.</text>
</comment>